<evidence type="ECO:0000256" key="2">
    <source>
        <dbReference type="ARBA" id="ARBA00023157"/>
    </source>
</evidence>
<dbReference type="GeneID" id="101850664"/>
<dbReference type="PROSITE" id="PS00639">
    <property type="entry name" value="THIOL_PROTEASE_HIS"/>
    <property type="match status" value="1"/>
</dbReference>
<name>A0ABM0JXZ0_APLCA</name>
<feature type="domain" description="Peptidase C1A papain C-terminal" evidence="3">
    <location>
        <begin position="1"/>
        <end position="78"/>
    </location>
</feature>
<dbReference type="PANTHER" id="PTHR12411">
    <property type="entry name" value="CYSTEINE PROTEASE FAMILY C1-RELATED"/>
    <property type="match status" value="1"/>
</dbReference>
<dbReference type="InterPro" id="IPR025660">
    <property type="entry name" value="Pept_his_AS"/>
</dbReference>
<dbReference type="InterPro" id="IPR000668">
    <property type="entry name" value="Peptidase_C1A_C"/>
</dbReference>
<dbReference type="InterPro" id="IPR038765">
    <property type="entry name" value="Papain-like_cys_pep_sf"/>
</dbReference>
<protein>
    <submittedName>
        <fullName evidence="5">Cathepsin Z</fullName>
    </submittedName>
</protein>
<dbReference type="InterPro" id="IPR013128">
    <property type="entry name" value="Peptidase_C1A"/>
</dbReference>
<reference evidence="5" key="1">
    <citation type="submission" date="2025-08" db="UniProtKB">
        <authorList>
            <consortium name="RefSeq"/>
        </authorList>
    </citation>
    <scope>IDENTIFICATION</scope>
</reference>
<evidence type="ECO:0000313" key="4">
    <source>
        <dbReference type="Proteomes" id="UP000694888"/>
    </source>
</evidence>
<evidence type="ECO:0000313" key="5">
    <source>
        <dbReference type="RefSeq" id="XP_005104179.1"/>
    </source>
</evidence>
<evidence type="ECO:0000256" key="1">
    <source>
        <dbReference type="ARBA" id="ARBA00008455"/>
    </source>
</evidence>
<dbReference type="Gene3D" id="3.90.70.10">
    <property type="entry name" value="Cysteine proteinases"/>
    <property type="match status" value="1"/>
</dbReference>
<dbReference type="InterPro" id="IPR025661">
    <property type="entry name" value="Pept_asp_AS"/>
</dbReference>
<organism evidence="4 5">
    <name type="scientific">Aplysia californica</name>
    <name type="common">California sea hare</name>
    <dbReference type="NCBI Taxonomy" id="6500"/>
    <lineage>
        <taxon>Eukaryota</taxon>
        <taxon>Metazoa</taxon>
        <taxon>Spiralia</taxon>
        <taxon>Lophotrochozoa</taxon>
        <taxon>Mollusca</taxon>
        <taxon>Gastropoda</taxon>
        <taxon>Heterobranchia</taxon>
        <taxon>Euthyneura</taxon>
        <taxon>Tectipleura</taxon>
        <taxon>Aplysiida</taxon>
        <taxon>Aplysioidea</taxon>
        <taxon>Aplysiidae</taxon>
        <taxon>Aplysia</taxon>
    </lineage>
</organism>
<dbReference type="PROSITE" id="PS00640">
    <property type="entry name" value="THIOL_PROTEASE_ASN"/>
    <property type="match status" value="1"/>
</dbReference>
<dbReference type="SUPFAM" id="SSF54001">
    <property type="entry name" value="Cysteine proteinases"/>
    <property type="match status" value="1"/>
</dbReference>
<dbReference type="Proteomes" id="UP000694888">
    <property type="component" value="Unplaced"/>
</dbReference>
<gene>
    <name evidence="5" type="primary">LOC101850664</name>
</gene>
<accession>A0ABM0JXZ0</accession>
<proteinExistence type="inferred from homology"/>
<keyword evidence="2" id="KW-1015">Disulfide bond</keyword>
<comment type="similarity">
    <text evidence="1">Belongs to the peptidase C1 family.</text>
</comment>
<dbReference type="Pfam" id="PF00112">
    <property type="entry name" value="Peptidase_C1"/>
    <property type="match status" value="1"/>
</dbReference>
<dbReference type="RefSeq" id="XP_005104179.1">
    <property type="nucleotide sequence ID" value="XM_005104122.2"/>
</dbReference>
<keyword evidence="4" id="KW-1185">Reference proteome</keyword>
<sequence length="101" mass="11198">MAEVYKGGPISCSFEATDTFRNYTGGIFAELKTMVLLTHSVTVTGWGVENGTEFWIVRNSWGSSWGEDGWFRIVTSRAMGGKGDLYNLGIESRCRYGDVIV</sequence>
<evidence type="ECO:0000259" key="3">
    <source>
        <dbReference type="Pfam" id="PF00112"/>
    </source>
</evidence>